<gene>
    <name evidence="11" type="ORF">FSB_LOCUS29847</name>
</gene>
<keyword evidence="7" id="KW-0961">Cell wall biogenesis/degradation</keyword>
<dbReference type="EMBL" id="OIVN01002247">
    <property type="protein sequence ID" value="SPD01965.1"/>
    <property type="molecule type" value="Genomic_DNA"/>
</dbReference>
<accession>A0A2N9GQV2</accession>
<evidence type="ECO:0000256" key="1">
    <source>
        <dbReference type="ARBA" id="ARBA00004308"/>
    </source>
</evidence>
<evidence type="ECO:0000256" key="7">
    <source>
        <dbReference type="ARBA" id="ARBA00023316"/>
    </source>
</evidence>
<organism evidence="11">
    <name type="scientific">Fagus sylvatica</name>
    <name type="common">Beechnut</name>
    <dbReference type="NCBI Taxonomy" id="28930"/>
    <lineage>
        <taxon>Eukaryota</taxon>
        <taxon>Viridiplantae</taxon>
        <taxon>Streptophyta</taxon>
        <taxon>Embryophyta</taxon>
        <taxon>Tracheophyta</taxon>
        <taxon>Spermatophyta</taxon>
        <taxon>Magnoliopsida</taxon>
        <taxon>eudicotyledons</taxon>
        <taxon>Gunneridae</taxon>
        <taxon>Pentapetalae</taxon>
        <taxon>rosids</taxon>
        <taxon>fabids</taxon>
        <taxon>Fagales</taxon>
        <taxon>Fagaceae</taxon>
        <taxon>Fagus</taxon>
    </lineage>
</organism>
<dbReference type="GO" id="GO:0030244">
    <property type="term" value="P:cellulose biosynthetic process"/>
    <property type="evidence" value="ECO:0007669"/>
    <property type="project" value="InterPro"/>
</dbReference>
<evidence type="ECO:0000256" key="4">
    <source>
        <dbReference type="ARBA" id="ARBA00022692"/>
    </source>
</evidence>
<dbReference type="GO" id="GO:0071555">
    <property type="term" value="P:cell wall organization"/>
    <property type="evidence" value="ECO:0007669"/>
    <property type="project" value="UniProtKB-KW"/>
</dbReference>
<feature type="binding site" evidence="9">
    <location>
        <position position="3"/>
    </location>
    <ligand>
        <name>UDP-alpha-D-glucose</name>
        <dbReference type="ChEBI" id="CHEBI:58885"/>
    </ligand>
</feature>
<keyword evidence="2" id="KW-0328">Glycosyltransferase</keyword>
<evidence type="ECO:0000256" key="6">
    <source>
        <dbReference type="ARBA" id="ARBA00023136"/>
    </source>
</evidence>
<proteinExistence type="predicted"/>
<evidence type="ECO:0000256" key="10">
    <source>
        <dbReference type="SAM" id="Phobius"/>
    </source>
</evidence>
<evidence type="ECO:0000256" key="3">
    <source>
        <dbReference type="ARBA" id="ARBA00022679"/>
    </source>
</evidence>
<dbReference type="GO" id="GO:0016760">
    <property type="term" value="F:cellulose synthase (UDP-forming) activity"/>
    <property type="evidence" value="ECO:0007669"/>
    <property type="project" value="InterPro"/>
</dbReference>
<sequence>MLEPPTMVINTVLSVMAYNYPPEKLSVYLSDDGGSDLTFYAMLEASRFSKIWLPFCKKFKVEPRSPEAYFSAAVEPHGEPVKAKEWSFVKTLYEDMKKRIETTTKVGRISKEIYQEHKGFGEWRWVASKRDHQTIVQILTDGRDPKAVDIEGQPLPTLVYLAREKRPQYHHNFKAGAMNALVELPGLDGNGGPCYIGSGCFHRREILCGKKYSKERGVDWKRLNHRKVEESMSVLEETCKVLASCTYEENTQWGKEMGLKYGCPVEDIITGLAIQCRGWRSIYFNPERKGFLGVAPTTLLQSLVQHKRWAEGDFQIFASRYCPLVMGYKKIPLKLQITYCVYLLWAPNCLATLYYVVVPSLCLLRGISLFPEISNSWVLPFAFVIFVHRAYSLGEFVLYGGTFQGWWNDQRMWMFKRTTSYLFGFFDNILKLLGFTKSTFVITAKVADDDVSQRYEQEVMEFGTSSPMFTILATLALLNVFCFVGGMKRVITDGGLLVWEQFTLQILLCGLLVFINLPVYQGLFLRKDNGSMPTSVTYRSIMFALLTCAIALY</sequence>
<feature type="transmembrane region" description="Helical" evidence="10">
    <location>
        <begin position="421"/>
        <end position="442"/>
    </location>
</feature>
<feature type="transmembrane region" description="Helical" evidence="10">
    <location>
        <begin position="462"/>
        <end position="484"/>
    </location>
</feature>
<evidence type="ECO:0000256" key="5">
    <source>
        <dbReference type="ARBA" id="ARBA00022989"/>
    </source>
</evidence>
<feature type="transmembrane region" description="Helical" evidence="10">
    <location>
        <begin position="536"/>
        <end position="552"/>
    </location>
</feature>
<feature type="transmembrane region" description="Helical" evidence="10">
    <location>
        <begin position="339"/>
        <end position="357"/>
    </location>
</feature>
<feature type="binding site" evidence="9">
    <location>
        <position position="32"/>
    </location>
    <ligand>
        <name>UDP-alpha-D-glucose</name>
        <dbReference type="ChEBI" id="CHEBI:58885"/>
    </ligand>
</feature>
<evidence type="ECO:0000256" key="9">
    <source>
        <dbReference type="PIRSR" id="PIRSR605150-2"/>
    </source>
</evidence>
<dbReference type="GO" id="GO:0016020">
    <property type="term" value="C:membrane"/>
    <property type="evidence" value="ECO:0007669"/>
    <property type="project" value="InterPro"/>
</dbReference>
<feature type="transmembrane region" description="Helical" evidence="10">
    <location>
        <begin position="496"/>
        <end position="516"/>
    </location>
</feature>
<keyword evidence="3" id="KW-0808">Transferase</keyword>
<protein>
    <recommendedName>
        <fullName evidence="12">Cellulose synthase-like protein E6</fullName>
    </recommendedName>
</protein>
<evidence type="ECO:0000256" key="2">
    <source>
        <dbReference type="ARBA" id="ARBA00022676"/>
    </source>
</evidence>
<keyword evidence="6 10" id="KW-0472">Membrane</keyword>
<dbReference type="GO" id="GO:0012505">
    <property type="term" value="C:endomembrane system"/>
    <property type="evidence" value="ECO:0007669"/>
    <property type="project" value="UniProtKB-SubCell"/>
</dbReference>
<dbReference type="PANTHER" id="PTHR13301">
    <property type="entry name" value="X-BOX TRANSCRIPTION FACTOR-RELATED"/>
    <property type="match status" value="1"/>
</dbReference>
<comment type="subcellular location">
    <subcellularLocation>
        <location evidence="1">Endomembrane system</location>
    </subcellularLocation>
</comment>
<feature type="active site" evidence="8">
    <location>
        <position position="32"/>
    </location>
</feature>
<dbReference type="InterPro" id="IPR005150">
    <property type="entry name" value="Cellulose_synth"/>
</dbReference>
<dbReference type="Pfam" id="PF03552">
    <property type="entry name" value="Cellulose_synt"/>
    <property type="match status" value="2"/>
</dbReference>
<evidence type="ECO:0000256" key="8">
    <source>
        <dbReference type="PIRSR" id="PIRSR605150-1"/>
    </source>
</evidence>
<name>A0A2N9GQV2_FAGSY</name>
<keyword evidence="5 10" id="KW-1133">Transmembrane helix</keyword>
<reference evidence="11" key="1">
    <citation type="submission" date="2018-02" db="EMBL/GenBank/DDBJ databases">
        <authorList>
            <person name="Cohen D.B."/>
            <person name="Kent A.D."/>
        </authorList>
    </citation>
    <scope>NUCLEOTIDE SEQUENCE</scope>
</reference>
<evidence type="ECO:0008006" key="12">
    <source>
        <dbReference type="Google" id="ProtNLM"/>
    </source>
</evidence>
<feature type="active site" evidence="8">
    <location>
        <position position="267"/>
    </location>
</feature>
<keyword evidence="4 10" id="KW-0812">Transmembrane</keyword>
<evidence type="ECO:0000313" key="11">
    <source>
        <dbReference type="EMBL" id="SPD01965.1"/>
    </source>
</evidence>
<dbReference type="AlphaFoldDB" id="A0A2N9GQV2"/>